<dbReference type="EMBL" id="RCNU01000007">
    <property type="protein sequence ID" value="RWQ94613.1"/>
    <property type="molecule type" value="Genomic_DNA"/>
</dbReference>
<name>A0A443HS14_BYSSP</name>
<evidence type="ECO:0008006" key="3">
    <source>
        <dbReference type="Google" id="ProtNLM"/>
    </source>
</evidence>
<evidence type="ECO:0000313" key="2">
    <source>
        <dbReference type="Proteomes" id="UP000283841"/>
    </source>
</evidence>
<protein>
    <recommendedName>
        <fullName evidence="3">NAD(P)-binding protein</fullName>
    </recommendedName>
</protein>
<accession>A0A443HS14</accession>
<dbReference type="InterPro" id="IPR002347">
    <property type="entry name" value="SDR_fam"/>
</dbReference>
<dbReference type="SUPFAM" id="SSF51735">
    <property type="entry name" value="NAD(P)-binding Rossmann-fold domains"/>
    <property type="match status" value="1"/>
</dbReference>
<reference evidence="1 2" key="1">
    <citation type="journal article" date="2018" name="Front. Microbiol.">
        <title>Genomic and genetic insights into a cosmopolitan fungus, Paecilomyces variotii (Eurotiales).</title>
        <authorList>
            <person name="Urquhart A.S."/>
            <person name="Mondo S.J."/>
            <person name="Makela M.R."/>
            <person name="Hane J.K."/>
            <person name="Wiebenga A."/>
            <person name="He G."/>
            <person name="Mihaltcheva S."/>
            <person name="Pangilinan J."/>
            <person name="Lipzen A."/>
            <person name="Barry K."/>
            <person name="de Vries R.P."/>
            <person name="Grigoriev I.V."/>
            <person name="Idnurm A."/>
        </authorList>
    </citation>
    <scope>NUCLEOTIDE SEQUENCE [LARGE SCALE GENOMIC DNA]</scope>
    <source>
        <strain evidence="1 2">CBS 101075</strain>
    </source>
</reference>
<dbReference type="PRINTS" id="PR00081">
    <property type="entry name" value="GDHRDH"/>
</dbReference>
<evidence type="ECO:0000313" key="1">
    <source>
        <dbReference type="EMBL" id="RWQ94613.1"/>
    </source>
</evidence>
<dbReference type="Proteomes" id="UP000283841">
    <property type="component" value="Unassembled WGS sequence"/>
</dbReference>
<dbReference type="Gene3D" id="3.40.50.720">
    <property type="entry name" value="NAD(P)-binding Rossmann-like Domain"/>
    <property type="match status" value="1"/>
</dbReference>
<comment type="caution">
    <text evidence="1">The sequence shown here is derived from an EMBL/GenBank/DDBJ whole genome shotgun (WGS) entry which is preliminary data.</text>
</comment>
<sequence>MPSYAITGASRGLGFEFVRQLSQTPGNVVIGLVRNKATADLKVQAQGLQNVHIIEVDYTDLPSLKKAAEEVKGLTGGGLDYLINNAALVSHISSSKTLADFPDSNISLNNSDNDFSTMEKDLRDSFDINVLGVIKTINAFLPLIKKGTVKKVITISSGMADLELINDLEIPVGAPYSISKGAVNVAMAKYNAVFKQEGILFLSISPGMVATERATEEVSEEEKEGFGNLAAKFAAYAPDFKRPLTPEESVKAVLSVVEKASVQGGYGGQFISHLGTKKWL</sequence>
<dbReference type="GeneID" id="39601600"/>
<dbReference type="PANTHER" id="PTHR45458:SF3">
    <property type="entry name" value="CHAIN DEHYDROGENASE (ATSC), PUTATIVE-RELATED"/>
    <property type="match status" value="1"/>
</dbReference>
<dbReference type="VEuPathDB" id="FungiDB:C8Q69DRAFT_499361"/>
<dbReference type="InterPro" id="IPR036291">
    <property type="entry name" value="NAD(P)-bd_dom_sf"/>
</dbReference>
<proteinExistence type="predicted"/>
<dbReference type="GO" id="GO:0016616">
    <property type="term" value="F:oxidoreductase activity, acting on the CH-OH group of donors, NAD or NADP as acceptor"/>
    <property type="evidence" value="ECO:0007669"/>
    <property type="project" value="TreeGrafter"/>
</dbReference>
<dbReference type="RefSeq" id="XP_028484258.1">
    <property type="nucleotide sequence ID" value="XM_028632323.1"/>
</dbReference>
<dbReference type="Pfam" id="PF00106">
    <property type="entry name" value="adh_short"/>
    <property type="match status" value="1"/>
</dbReference>
<keyword evidence="2" id="KW-1185">Reference proteome</keyword>
<gene>
    <name evidence="1" type="ORF">C8Q69DRAFT_499361</name>
</gene>
<dbReference type="AlphaFoldDB" id="A0A443HS14"/>
<dbReference type="PANTHER" id="PTHR45458">
    <property type="entry name" value="SHORT-CHAIN DEHYDROGENASE/REDUCTASE SDR"/>
    <property type="match status" value="1"/>
</dbReference>
<organism evidence="1 2">
    <name type="scientific">Byssochlamys spectabilis</name>
    <name type="common">Paecilomyces variotii</name>
    <dbReference type="NCBI Taxonomy" id="264951"/>
    <lineage>
        <taxon>Eukaryota</taxon>
        <taxon>Fungi</taxon>
        <taxon>Dikarya</taxon>
        <taxon>Ascomycota</taxon>
        <taxon>Pezizomycotina</taxon>
        <taxon>Eurotiomycetes</taxon>
        <taxon>Eurotiomycetidae</taxon>
        <taxon>Eurotiales</taxon>
        <taxon>Thermoascaceae</taxon>
        <taxon>Paecilomyces</taxon>
    </lineage>
</organism>
<dbReference type="InterPro" id="IPR052184">
    <property type="entry name" value="SDR_enzymes"/>
</dbReference>